<keyword evidence="1" id="KW-0812">Transmembrane</keyword>
<dbReference type="RefSeq" id="WP_106125187.1">
    <property type="nucleotide sequence ID" value="NZ_PVZG01000002.1"/>
</dbReference>
<name>A0A2T0SF33_9ACTN</name>
<gene>
    <name evidence="3" type="ORF">CLV70_102164</name>
</gene>
<dbReference type="InterPro" id="IPR000160">
    <property type="entry name" value="GGDEF_dom"/>
</dbReference>
<dbReference type="NCBIfam" id="TIGR00254">
    <property type="entry name" value="GGDEF"/>
    <property type="match status" value="1"/>
</dbReference>
<organism evidence="3 4">
    <name type="scientific">Pseudosporangium ferrugineum</name>
    <dbReference type="NCBI Taxonomy" id="439699"/>
    <lineage>
        <taxon>Bacteria</taxon>
        <taxon>Bacillati</taxon>
        <taxon>Actinomycetota</taxon>
        <taxon>Actinomycetes</taxon>
        <taxon>Micromonosporales</taxon>
        <taxon>Micromonosporaceae</taxon>
        <taxon>Pseudosporangium</taxon>
    </lineage>
</organism>
<feature type="domain" description="GGDEF" evidence="2">
    <location>
        <begin position="331"/>
        <end position="463"/>
    </location>
</feature>
<dbReference type="EMBL" id="PVZG01000002">
    <property type="protein sequence ID" value="PRY31953.1"/>
    <property type="molecule type" value="Genomic_DNA"/>
</dbReference>
<dbReference type="PROSITE" id="PS50887">
    <property type="entry name" value="GGDEF"/>
    <property type="match status" value="1"/>
</dbReference>
<evidence type="ECO:0000259" key="2">
    <source>
        <dbReference type="PROSITE" id="PS50887"/>
    </source>
</evidence>
<proteinExistence type="predicted"/>
<dbReference type="Pfam" id="PF00990">
    <property type="entry name" value="GGDEF"/>
    <property type="match status" value="1"/>
</dbReference>
<dbReference type="OrthoDB" id="3291786at2"/>
<dbReference type="SUPFAM" id="SSF55073">
    <property type="entry name" value="Nucleotide cyclase"/>
    <property type="match status" value="1"/>
</dbReference>
<comment type="caution">
    <text evidence="3">The sequence shown here is derived from an EMBL/GenBank/DDBJ whole genome shotgun (WGS) entry which is preliminary data.</text>
</comment>
<dbReference type="Gene3D" id="3.30.70.270">
    <property type="match status" value="1"/>
</dbReference>
<feature type="transmembrane region" description="Helical" evidence="1">
    <location>
        <begin position="55"/>
        <end position="73"/>
    </location>
</feature>
<dbReference type="Proteomes" id="UP000239209">
    <property type="component" value="Unassembled WGS sequence"/>
</dbReference>
<keyword evidence="1" id="KW-1133">Transmembrane helix</keyword>
<dbReference type="InterPro" id="IPR029787">
    <property type="entry name" value="Nucleotide_cyclase"/>
</dbReference>
<dbReference type="InterPro" id="IPR052163">
    <property type="entry name" value="DGC-Regulatory_Protein"/>
</dbReference>
<evidence type="ECO:0000256" key="1">
    <source>
        <dbReference type="SAM" id="Phobius"/>
    </source>
</evidence>
<dbReference type="PANTHER" id="PTHR46663">
    <property type="entry name" value="DIGUANYLATE CYCLASE DGCT-RELATED"/>
    <property type="match status" value="1"/>
</dbReference>
<evidence type="ECO:0000313" key="4">
    <source>
        <dbReference type="Proteomes" id="UP000239209"/>
    </source>
</evidence>
<dbReference type="PANTHER" id="PTHR46663:SF2">
    <property type="entry name" value="GGDEF DOMAIN-CONTAINING PROTEIN"/>
    <property type="match status" value="1"/>
</dbReference>
<sequence>MTGAVAGLRALVALPAGLRSRIRYAGLALCLVCLTLVAVLVLLGLAGYPPPQRGGILAGLGFLAWWWVGGYQRKRFPTAGFPLEIVVLTMTCTFLGASALANPLLVGSLLFRSLYGRLRDLGLLLAGWITATLGSLVLSVRLGFEDAVVTDAAQTVLTSAVTITILASLMFWVSYAAGRYELLVRRESALNTAAVRLATATHRDEIRSACLETLAELVGDEQGPVGLDIRLRPGPRVPETGVAGRRHTFHATIASRDTAYGEIAVLSRRPLAGEIRQPIESLAATCAMALRALGLADDLRHRAFHDALTGLANRDLFLQRAGAALTAGRPDPPAIVMIDLDGFKPINDRYGHAAGDQVLRAVAQRMNGEVRAGDVAARLGGDEFAILLEDAGTALDPARFASRLLQVIAEPIVVGGVPLTVGASIGVAVRHGHRDVDHLMNDADAAMYSAKRAGKNRVSVALTGRRVAAG</sequence>
<keyword evidence="1" id="KW-0472">Membrane</keyword>
<keyword evidence="4" id="KW-1185">Reference proteome</keyword>
<feature type="transmembrane region" description="Helical" evidence="1">
    <location>
        <begin position="85"/>
        <end position="111"/>
    </location>
</feature>
<dbReference type="InterPro" id="IPR043128">
    <property type="entry name" value="Rev_trsase/Diguanyl_cyclase"/>
</dbReference>
<reference evidence="3 4" key="1">
    <citation type="submission" date="2018-03" db="EMBL/GenBank/DDBJ databases">
        <title>Genomic Encyclopedia of Archaeal and Bacterial Type Strains, Phase II (KMG-II): from individual species to whole genera.</title>
        <authorList>
            <person name="Goeker M."/>
        </authorList>
    </citation>
    <scope>NUCLEOTIDE SEQUENCE [LARGE SCALE GENOMIC DNA]</scope>
    <source>
        <strain evidence="3 4">DSM 45348</strain>
    </source>
</reference>
<evidence type="ECO:0000313" key="3">
    <source>
        <dbReference type="EMBL" id="PRY31953.1"/>
    </source>
</evidence>
<dbReference type="FunFam" id="3.30.70.270:FF:000001">
    <property type="entry name" value="Diguanylate cyclase domain protein"/>
    <property type="match status" value="1"/>
</dbReference>
<dbReference type="CDD" id="cd01949">
    <property type="entry name" value="GGDEF"/>
    <property type="match status" value="1"/>
</dbReference>
<accession>A0A2T0SF33</accession>
<dbReference type="SMART" id="SM00267">
    <property type="entry name" value="GGDEF"/>
    <property type="match status" value="1"/>
</dbReference>
<feature type="transmembrane region" description="Helical" evidence="1">
    <location>
        <begin position="156"/>
        <end position="177"/>
    </location>
</feature>
<dbReference type="AlphaFoldDB" id="A0A2T0SF33"/>
<feature type="transmembrane region" description="Helical" evidence="1">
    <location>
        <begin position="24"/>
        <end position="48"/>
    </location>
</feature>
<protein>
    <submittedName>
        <fullName evidence="3">Diguanylate cyclase (GGDEF)-like protein</fullName>
    </submittedName>
</protein>
<feature type="transmembrane region" description="Helical" evidence="1">
    <location>
        <begin position="123"/>
        <end position="144"/>
    </location>
</feature>